<keyword evidence="2" id="KW-1185">Reference proteome</keyword>
<accession>A0AAD4STX8</accession>
<evidence type="ECO:0000313" key="1">
    <source>
        <dbReference type="EMBL" id="KAI3920902.1"/>
    </source>
</evidence>
<reference evidence="1" key="1">
    <citation type="submission" date="2022-04" db="EMBL/GenBank/DDBJ databases">
        <title>A functionally conserved STORR gene fusion in Papaver species that diverged 16.8 million years ago.</title>
        <authorList>
            <person name="Catania T."/>
        </authorList>
    </citation>
    <scope>NUCLEOTIDE SEQUENCE</scope>
    <source>
        <strain evidence="1">S-188037</strain>
    </source>
</reference>
<dbReference type="Proteomes" id="UP001202328">
    <property type="component" value="Unassembled WGS sequence"/>
</dbReference>
<dbReference type="AlphaFoldDB" id="A0AAD4STX8"/>
<sequence length="100" mass="11634">MGYSRIQVLSVSLFWAGAVENIRSGEFDPICLTDPGLSLEYVHPLLFYFILAYFKYSYCSSRVIHGFSFFVSQYTFTMQWLIISSWLCCFSNVELNLQLL</sequence>
<name>A0AAD4STX8_9MAGN</name>
<comment type="caution">
    <text evidence="1">The sequence shown here is derived from an EMBL/GenBank/DDBJ whole genome shotgun (WGS) entry which is preliminary data.</text>
</comment>
<gene>
    <name evidence="1" type="ORF">MKW98_015890</name>
</gene>
<organism evidence="1 2">
    <name type="scientific">Papaver atlanticum</name>
    <dbReference type="NCBI Taxonomy" id="357466"/>
    <lineage>
        <taxon>Eukaryota</taxon>
        <taxon>Viridiplantae</taxon>
        <taxon>Streptophyta</taxon>
        <taxon>Embryophyta</taxon>
        <taxon>Tracheophyta</taxon>
        <taxon>Spermatophyta</taxon>
        <taxon>Magnoliopsida</taxon>
        <taxon>Ranunculales</taxon>
        <taxon>Papaveraceae</taxon>
        <taxon>Papaveroideae</taxon>
        <taxon>Papaver</taxon>
    </lineage>
</organism>
<protein>
    <submittedName>
        <fullName evidence="1">Uncharacterized protein</fullName>
    </submittedName>
</protein>
<evidence type="ECO:0000313" key="2">
    <source>
        <dbReference type="Proteomes" id="UP001202328"/>
    </source>
</evidence>
<dbReference type="EMBL" id="JAJJMB010008783">
    <property type="protein sequence ID" value="KAI3920902.1"/>
    <property type="molecule type" value="Genomic_DNA"/>
</dbReference>
<proteinExistence type="predicted"/>